<dbReference type="UniPathway" id="UPA00077">
    <property type="reaction ID" value="UER00155"/>
</dbReference>
<keyword evidence="4" id="KW-0547">Nucleotide-binding</keyword>
<dbReference type="Gene3D" id="3.30.70.560">
    <property type="entry name" value="7,8-Dihydro-6-hydroxymethylpterin-pyrophosphokinase HPPK"/>
    <property type="match status" value="1"/>
</dbReference>
<keyword evidence="3" id="KW-0808">Transferase</keyword>
<dbReference type="PROSITE" id="PS00794">
    <property type="entry name" value="HPPK"/>
    <property type="match status" value="1"/>
</dbReference>
<keyword evidence="5" id="KW-0418">Kinase</keyword>
<dbReference type="NCBIfam" id="TIGR01498">
    <property type="entry name" value="folK"/>
    <property type="match status" value="1"/>
</dbReference>
<reference evidence="9" key="1">
    <citation type="submission" date="2018-05" db="EMBL/GenBank/DDBJ databases">
        <authorList>
            <person name="Lanie J.A."/>
            <person name="Ng W.-L."/>
            <person name="Kazmierczak K.M."/>
            <person name="Andrzejewski T.M."/>
            <person name="Davidsen T.M."/>
            <person name="Wayne K.J."/>
            <person name="Tettelin H."/>
            <person name="Glass J.I."/>
            <person name="Rusch D."/>
            <person name="Podicherti R."/>
            <person name="Tsui H.-C.T."/>
            <person name="Winkler M.E."/>
        </authorList>
    </citation>
    <scope>NUCLEOTIDE SEQUENCE</scope>
</reference>
<dbReference type="SUPFAM" id="SSF55083">
    <property type="entry name" value="6-hydroxymethyl-7,8-dihydropterin pyrophosphokinase, HPPK"/>
    <property type="match status" value="1"/>
</dbReference>
<evidence type="ECO:0000259" key="8">
    <source>
        <dbReference type="PROSITE" id="PS00794"/>
    </source>
</evidence>
<dbReference type="GO" id="GO:0005524">
    <property type="term" value="F:ATP binding"/>
    <property type="evidence" value="ECO:0007669"/>
    <property type="project" value="UniProtKB-KW"/>
</dbReference>
<gene>
    <name evidence="9" type="ORF">METZ01_LOCUS457513</name>
</gene>
<dbReference type="GO" id="GO:0016301">
    <property type="term" value="F:kinase activity"/>
    <property type="evidence" value="ECO:0007669"/>
    <property type="project" value="UniProtKB-KW"/>
</dbReference>
<dbReference type="CDD" id="cd00483">
    <property type="entry name" value="HPPK"/>
    <property type="match status" value="1"/>
</dbReference>
<evidence type="ECO:0000256" key="6">
    <source>
        <dbReference type="ARBA" id="ARBA00022840"/>
    </source>
</evidence>
<evidence type="ECO:0000313" key="9">
    <source>
        <dbReference type="EMBL" id="SVE04659.1"/>
    </source>
</evidence>
<evidence type="ECO:0000256" key="3">
    <source>
        <dbReference type="ARBA" id="ARBA00022679"/>
    </source>
</evidence>
<dbReference type="EMBL" id="UINC01190478">
    <property type="protein sequence ID" value="SVE04659.1"/>
    <property type="molecule type" value="Genomic_DNA"/>
</dbReference>
<name>A0A383AAS1_9ZZZZ</name>
<dbReference type="PANTHER" id="PTHR43071:SF1">
    <property type="entry name" value="2-AMINO-4-HYDROXY-6-HYDROXYMETHYLDIHYDROPTERIDINE PYROPHOSPHOKINASE"/>
    <property type="match status" value="1"/>
</dbReference>
<evidence type="ECO:0000256" key="5">
    <source>
        <dbReference type="ARBA" id="ARBA00022777"/>
    </source>
</evidence>
<dbReference type="EC" id="2.7.6.3" evidence="2"/>
<evidence type="ECO:0000256" key="1">
    <source>
        <dbReference type="ARBA" id="ARBA00005051"/>
    </source>
</evidence>
<keyword evidence="6" id="KW-0067">ATP-binding</keyword>
<dbReference type="GO" id="GO:0046656">
    <property type="term" value="P:folic acid biosynthetic process"/>
    <property type="evidence" value="ECO:0007669"/>
    <property type="project" value="UniProtKB-KW"/>
</dbReference>
<keyword evidence="7" id="KW-0289">Folate biosynthesis</keyword>
<organism evidence="9">
    <name type="scientific">marine metagenome</name>
    <dbReference type="NCBI Taxonomy" id="408172"/>
    <lineage>
        <taxon>unclassified sequences</taxon>
        <taxon>metagenomes</taxon>
        <taxon>ecological metagenomes</taxon>
    </lineage>
</organism>
<accession>A0A383AAS1</accession>
<proteinExistence type="predicted"/>
<evidence type="ECO:0000256" key="2">
    <source>
        <dbReference type="ARBA" id="ARBA00013253"/>
    </source>
</evidence>
<dbReference type="InterPro" id="IPR000550">
    <property type="entry name" value="Hppk"/>
</dbReference>
<dbReference type="PANTHER" id="PTHR43071">
    <property type="entry name" value="2-AMINO-4-HYDROXY-6-HYDROXYMETHYLDIHYDROPTERIDINE PYROPHOSPHOKINASE"/>
    <property type="match status" value="1"/>
</dbReference>
<dbReference type="AlphaFoldDB" id="A0A383AAS1"/>
<comment type="pathway">
    <text evidence="1">Cofactor biosynthesis; tetrahydrofolate biosynthesis; 2-amino-4-hydroxy-6-hydroxymethyl-7,8-dihydropteridine diphosphate from 7,8-dihydroneopterin triphosphate: step 4/4.</text>
</comment>
<dbReference type="GO" id="GO:0046654">
    <property type="term" value="P:tetrahydrofolate biosynthetic process"/>
    <property type="evidence" value="ECO:0007669"/>
    <property type="project" value="UniProtKB-UniPathway"/>
</dbReference>
<dbReference type="InterPro" id="IPR035907">
    <property type="entry name" value="Hppk_sf"/>
</dbReference>
<evidence type="ECO:0000256" key="4">
    <source>
        <dbReference type="ARBA" id="ARBA00022741"/>
    </source>
</evidence>
<feature type="domain" description="7,8-dihydro-6-hydroxymethylpterin-pyrophosphokinase" evidence="8">
    <location>
        <begin position="89"/>
        <end position="100"/>
    </location>
</feature>
<protein>
    <recommendedName>
        <fullName evidence="2">2-amino-4-hydroxy-6-hydroxymethyldihydropteridine diphosphokinase</fullName>
        <ecNumber evidence="2">2.7.6.3</ecNumber>
    </recommendedName>
</protein>
<dbReference type="Pfam" id="PF01288">
    <property type="entry name" value="HPPK"/>
    <property type="match status" value="1"/>
</dbReference>
<evidence type="ECO:0000256" key="7">
    <source>
        <dbReference type="ARBA" id="ARBA00022909"/>
    </source>
</evidence>
<sequence length="165" mass="18722">MKYKAFIGIGSNLGIPAENCEKAIRLLHAPPEIEVVARSSLYESEPVGKIKQNWFVNATVAIKTSMVPESLLNAIFKIERDLGRERREKWGPRIIDLDLLTYENRVIHSTALTLPHPEMAKRRFVLLPLSEFAGDYMHPVENKTIHTLLKELPETSQVIKMSSTS</sequence>
<dbReference type="GO" id="GO:0003848">
    <property type="term" value="F:2-amino-4-hydroxy-6-hydroxymethyldihydropteridine diphosphokinase activity"/>
    <property type="evidence" value="ECO:0007669"/>
    <property type="project" value="UniProtKB-EC"/>
</dbReference>